<dbReference type="GO" id="GO:0005737">
    <property type="term" value="C:cytoplasm"/>
    <property type="evidence" value="ECO:0007669"/>
    <property type="project" value="TreeGrafter"/>
</dbReference>
<keyword evidence="2" id="KW-0479">Metal-binding</keyword>
<reference evidence="5 6" key="1">
    <citation type="submission" date="2016-03" db="EMBL/GenBank/DDBJ databases">
        <authorList>
            <person name="Ploux O."/>
        </authorList>
    </citation>
    <scope>NUCLEOTIDE SEQUENCE [LARGE SCALE GENOMIC DNA]</scope>
    <source>
        <strain evidence="5 6">UAMH 11012</strain>
    </source>
</reference>
<evidence type="ECO:0000256" key="1">
    <source>
        <dbReference type="ARBA" id="ARBA00005568"/>
    </source>
</evidence>
<evidence type="ECO:0000256" key="2">
    <source>
        <dbReference type="ARBA" id="ARBA00022723"/>
    </source>
</evidence>
<name>A0A1L7XKQ0_9HELO</name>
<dbReference type="Gene3D" id="3.20.20.60">
    <property type="entry name" value="Phosphoenolpyruvate-binding domains"/>
    <property type="match status" value="1"/>
</dbReference>
<keyword evidence="6" id="KW-1185">Reference proteome</keyword>
<dbReference type="InterPro" id="IPR040442">
    <property type="entry name" value="Pyrv_kinase-like_dom_sf"/>
</dbReference>
<dbReference type="InterPro" id="IPR005000">
    <property type="entry name" value="Aldolase/citrate-lyase_domain"/>
</dbReference>
<dbReference type="AlphaFoldDB" id="A0A1L7XKQ0"/>
<keyword evidence="3" id="KW-0456">Lyase</keyword>
<dbReference type="PANTHER" id="PTHR30502">
    <property type="entry name" value="2-KETO-3-DEOXY-L-RHAMNONATE ALDOLASE"/>
    <property type="match status" value="1"/>
</dbReference>
<evidence type="ECO:0000259" key="4">
    <source>
        <dbReference type="Pfam" id="PF03328"/>
    </source>
</evidence>
<dbReference type="InterPro" id="IPR015813">
    <property type="entry name" value="Pyrv/PenolPyrv_kinase-like_dom"/>
</dbReference>
<feature type="domain" description="HpcH/HpaI aldolase/citrate lyase" evidence="4">
    <location>
        <begin position="43"/>
        <end position="259"/>
    </location>
</feature>
<gene>
    <name evidence="5" type="ORF">PAC_15519</name>
</gene>
<accession>A0A1L7XKQ0</accession>
<protein>
    <submittedName>
        <fullName evidence="5">Related to 2,4-dihydroxyhept-2-ene-1,7-dioic acid aldolase</fullName>
    </submittedName>
</protein>
<evidence type="ECO:0000313" key="5">
    <source>
        <dbReference type="EMBL" id="CZR65619.1"/>
    </source>
</evidence>
<dbReference type="Proteomes" id="UP000184330">
    <property type="component" value="Unassembled WGS sequence"/>
</dbReference>
<dbReference type="OrthoDB" id="1621678at2759"/>
<evidence type="ECO:0000256" key="3">
    <source>
        <dbReference type="ARBA" id="ARBA00023239"/>
    </source>
</evidence>
<evidence type="ECO:0000313" key="6">
    <source>
        <dbReference type="Proteomes" id="UP000184330"/>
    </source>
</evidence>
<dbReference type="SUPFAM" id="SSF51621">
    <property type="entry name" value="Phosphoenolpyruvate/pyruvate domain"/>
    <property type="match status" value="1"/>
</dbReference>
<sequence length="286" mass="30486">MSSEYSSSIVSPSGKTRLRATLERAQQGGAPSIGQWMEFPGYTLARTIASLGSDWVLVDCEHGNIADNEMYLAMGAIVTGGASPIVRIPADEPWMMKRALDSGAHAIMIPMCETPEQAAAIVKAMKYPSKEWPQGIRGAGAMFAPANFSQNGGDYLKTANDNILVIVQIESRLAVENCEKIAATEGIDMLFIGPNDLAASMGYFALDHAKIPEVQEATKRVLKAAKDAGKFAGHFALSAGIAAAKAQQGFEFMNCGADIVAITAWMSEEMANCKELLAKGSSEDEL</sequence>
<dbReference type="InterPro" id="IPR050251">
    <property type="entry name" value="HpcH-HpaI_aldolase"/>
</dbReference>
<comment type="similarity">
    <text evidence="1">Belongs to the HpcH/HpaI aldolase family.</text>
</comment>
<dbReference type="FunFam" id="3.20.20.60:FF:000004">
    <property type="entry name" value="5-keto-4-deoxy-D-glucarate aldolase"/>
    <property type="match status" value="1"/>
</dbReference>
<organism evidence="5 6">
    <name type="scientific">Phialocephala subalpina</name>
    <dbReference type="NCBI Taxonomy" id="576137"/>
    <lineage>
        <taxon>Eukaryota</taxon>
        <taxon>Fungi</taxon>
        <taxon>Dikarya</taxon>
        <taxon>Ascomycota</taxon>
        <taxon>Pezizomycotina</taxon>
        <taxon>Leotiomycetes</taxon>
        <taxon>Helotiales</taxon>
        <taxon>Mollisiaceae</taxon>
        <taxon>Phialocephala</taxon>
        <taxon>Phialocephala fortinii species complex</taxon>
    </lineage>
</organism>
<proteinExistence type="inferred from homology"/>
<dbReference type="STRING" id="576137.A0A1L7XKQ0"/>
<dbReference type="Pfam" id="PF03328">
    <property type="entry name" value="HpcH_HpaI"/>
    <property type="match status" value="1"/>
</dbReference>
<dbReference type="EMBL" id="FJOG01000032">
    <property type="protein sequence ID" value="CZR65619.1"/>
    <property type="molecule type" value="Genomic_DNA"/>
</dbReference>
<dbReference type="GO" id="GO:0016832">
    <property type="term" value="F:aldehyde-lyase activity"/>
    <property type="evidence" value="ECO:0007669"/>
    <property type="project" value="TreeGrafter"/>
</dbReference>
<dbReference type="PANTHER" id="PTHR30502:SF0">
    <property type="entry name" value="PHOSPHOENOLPYRUVATE CARBOXYLASE FAMILY PROTEIN"/>
    <property type="match status" value="1"/>
</dbReference>
<dbReference type="GO" id="GO:0046872">
    <property type="term" value="F:metal ion binding"/>
    <property type="evidence" value="ECO:0007669"/>
    <property type="project" value="UniProtKB-KW"/>
</dbReference>